<name>A0A6J5FZX9_9BURK</name>
<accession>A0A6J5FZX9</accession>
<dbReference type="Proteomes" id="UP000494119">
    <property type="component" value="Unassembled WGS sequence"/>
</dbReference>
<dbReference type="Pfam" id="PF04663">
    <property type="entry name" value="Phenol_monoox"/>
    <property type="match status" value="1"/>
</dbReference>
<proteinExistence type="predicted"/>
<keyword evidence="2" id="KW-1185">Reference proteome</keyword>
<dbReference type="InterPro" id="IPR043010">
    <property type="entry name" value="Phenol_hydroxylase_sf"/>
</dbReference>
<gene>
    <name evidence="1" type="ORF">LMG28688_02732</name>
</gene>
<dbReference type="GO" id="GO:0018662">
    <property type="term" value="F:phenol 2-monooxygenase activity"/>
    <property type="evidence" value="ECO:0007669"/>
    <property type="project" value="InterPro"/>
</dbReference>
<dbReference type="RefSeq" id="WP_129563653.1">
    <property type="nucleotide sequence ID" value="NZ_CADIKL010000011.1"/>
</dbReference>
<organism evidence="1 2">
    <name type="scientific">Paraburkholderia caffeinitolerans</name>
    <dbReference type="NCBI Taxonomy" id="1723730"/>
    <lineage>
        <taxon>Bacteria</taxon>
        <taxon>Pseudomonadati</taxon>
        <taxon>Pseudomonadota</taxon>
        <taxon>Betaproteobacteria</taxon>
        <taxon>Burkholderiales</taxon>
        <taxon>Burkholderiaceae</taxon>
        <taxon>Paraburkholderia</taxon>
    </lineage>
</organism>
<dbReference type="AlphaFoldDB" id="A0A6J5FZX9"/>
<evidence type="ECO:0000313" key="2">
    <source>
        <dbReference type="Proteomes" id="UP000494119"/>
    </source>
</evidence>
<protein>
    <recommendedName>
        <fullName evidence="3">Phenol hydroxylase P4 protein</fullName>
    </recommendedName>
</protein>
<evidence type="ECO:0000313" key="1">
    <source>
        <dbReference type="EMBL" id="CAB3788659.1"/>
    </source>
</evidence>
<evidence type="ECO:0008006" key="3">
    <source>
        <dbReference type="Google" id="ProtNLM"/>
    </source>
</evidence>
<dbReference type="Gene3D" id="3.10.20.560">
    <property type="entry name" value="Phenol hydroxylase"/>
    <property type="match status" value="1"/>
</dbReference>
<sequence>MAVQALKEGYGGEMRDRVELFHGNQLLYVGWDQHSMICAPIALPLPPSMRFGDLIDHVLPTTVFAAHPDWARIDWREAGWLRSNTPFVPERDKSLADNGLGHKALIRLRTPGLSGIAGSRS</sequence>
<reference evidence="1 2" key="1">
    <citation type="submission" date="2020-04" db="EMBL/GenBank/DDBJ databases">
        <authorList>
            <person name="De Canck E."/>
        </authorList>
    </citation>
    <scope>NUCLEOTIDE SEQUENCE [LARGE SCALE GENOMIC DNA]</scope>
    <source>
        <strain evidence="1 2">LMG 28688</strain>
    </source>
</reference>
<dbReference type="EMBL" id="CADIKL010000011">
    <property type="protein sequence ID" value="CAB3788659.1"/>
    <property type="molecule type" value="Genomic_DNA"/>
</dbReference>
<dbReference type="InterPro" id="IPR006756">
    <property type="entry name" value="Phenol_hydroxylase"/>
</dbReference>